<protein>
    <submittedName>
        <fullName evidence="2">RNB-like domain protein</fullName>
    </submittedName>
</protein>
<feature type="domain" description="RNB" evidence="1">
    <location>
        <begin position="2"/>
        <end position="40"/>
    </location>
</feature>
<gene>
    <name evidence="2" type="ORF">LEP1GSC043_1109</name>
</gene>
<evidence type="ECO:0000259" key="1">
    <source>
        <dbReference type="Pfam" id="PF00773"/>
    </source>
</evidence>
<reference evidence="2 3" key="1">
    <citation type="submission" date="2013-02" db="EMBL/GenBank/DDBJ databases">
        <authorList>
            <person name="Harkins D.M."/>
            <person name="Durkin A.S."/>
            <person name="Brinkac L.M."/>
            <person name="Haft D.H."/>
            <person name="Selengut J.D."/>
            <person name="Sanka R."/>
            <person name="DePew J."/>
            <person name="Purushe J."/>
            <person name="Haake D.A."/>
            <person name="Matsunaga J."/>
            <person name="Vinetz J.M."/>
            <person name="Sutton G.G."/>
            <person name="Nierman W.C."/>
            <person name="Fouts D.E."/>
        </authorList>
    </citation>
    <scope>NUCLEOTIDE SEQUENCE [LARGE SCALE GENOMIC DNA]</scope>
    <source>
        <strain evidence="2 3">Ecochallenge</strain>
    </source>
</reference>
<sequence length="43" mass="4791">MGSRVVPMLPPDLSENLCSLLAGKNRLAFTVEMEADWKENHSC</sequence>
<accession>N1U9L1</accession>
<dbReference type="GO" id="GO:0004540">
    <property type="term" value="F:RNA nuclease activity"/>
    <property type="evidence" value="ECO:0007669"/>
    <property type="project" value="InterPro"/>
</dbReference>
<comment type="caution">
    <text evidence="2">The sequence shown here is derived from an EMBL/GenBank/DDBJ whole genome shotgun (WGS) entry which is preliminary data.</text>
</comment>
<name>N1U9L1_9LEPT</name>
<dbReference type="InterPro" id="IPR001900">
    <property type="entry name" value="RNase_II/R"/>
</dbReference>
<dbReference type="Pfam" id="PF00773">
    <property type="entry name" value="RNB"/>
    <property type="match status" value="1"/>
</dbReference>
<proteinExistence type="predicted"/>
<dbReference type="EMBL" id="AHMI02000067">
    <property type="protein sequence ID" value="EMY15787.1"/>
    <property type="molecule type" value="Genomic_DNA"/>
</dbReference>
<dbReference type="InterPro" id="IPR012340">
    <property type="entry name" value="NA-bd_OB-fold"/>
</dbReference>
<dbReference type="SUPFAM" id="SSF50249">
    <property type="entry name" value="Nucleic acid-binding proteins"/>
    <property type="match status" value="1"/>
</dbReference>
<dbReference type="AlphaFoldDB" id="N1U9L1"/>
<dbReference type="Proteomes" id="UP000012249">
    <property type="component" value="Unassembled WGS sequence"/>
</dbReference>
<evidence type="ECO:0000313" key="3">
    <source>
        <dbReference type="Proteomes" id="UP000012249"/>
    </source>
</evidence>
<evidence type="ECO:0000313" key="2">
    <source>
        <dbReference type="EMBL" id="EMY15787.1"/>
    </source>
</evidence>
<organism evidence="2 3">
    <name type="scientific">Leptospira weilii str. Ecochallenge</name>
    <dbReference type="NCBI Taxonomy" id="1049986"/>
    <lineage>
        <taxon>Bacteria</taxon>
        <taxon>Pseudomonadati</taxon>
        <taxon>Spirochaetota</taxon>
        <taxon>Spirochaetia</taxon>
        <taxon>Leptospirales</taxon>
        <taxon>Leptospiraceae</taxon>
        <taxon>Leptospira</taxon>
    </lineage>
</organism>
<dbReference type="GO" id="GO:0003723">
    <property type="term" value="F:RNA binding"/>
    <property type="evidence" value="ECO:0007669"/>
    <property type="project" value="InterPro"/>
</dbReference>